<evidence type="ECO:0000256" key="4">
    <source>
        <dbReference type="ARBA" id="ARBA00012115"/>
    </source>
</evidence>
<feature type="compositionally biased region" description="Basic residues" evidence="12">
    <location>
        <begin position="1"/>
        <end position="10"/>
    </location>
</feature>
<feature type="region of interest" description="Disordered" evidence="12">
    <location>
        <begin position="1"/>
        <end position="56"/>
    </location>
</feature>
<name>A0ABD6F2G4_9BILA</name>
<keyword evidence="5 9" id="KW-0479">Metal-binding</keyword>
<dbReference type="InterPro" id="IPR020848">
    <property type="entry name" value="AP_endonuclease_F1_CS"/>
</dbReference>
<keyword evidence="15" id="KW-1185">Reference proteome</keyword>
<dbReference type="PANTHER" id="PTHR22748:SF6">
    <property type="entry name" value="DNA-(APURINIC OR APYRIMIDINIC SITE) ENDONUCLEASE"/>
    <property type="match status" value="1"/>
</dbReference>
<feature type="active site" description="Proton acceptor" evidence="8">
    <location>
        <position position="309"/>
    </location>
</feature>
<evidence type="ECO:0000256" key="3">
    <source>
        <dbReference type="ARBA" id="ARBA00007092"/>
    </source>
</evidence>
<dbReference type="Pfam" id="PF03372">
    <property type="entry name" value="Exo_endo_phos"/>
    <property type="match status" value="1"/>
</dbReference>
<dbReference type="NCBIfam" id="TIGR00633">
    <property type="entry name" value="xth"/>
    <property type="match status" value="1"/>
</dbReference>
<evidence type="ECO:0000256" key="12">
    <source>
        <dbReference type="SAM" id="MobiDB-lite"/>
    </source>
</evidence>
<keyword evidence="7 9" id="KW-0460">Magnesium</keyword>
<comment type="similarity">
    <text evidence="3 11">Belongs to the DNA repair enzymes AP/ExoA family.</text>
</comment>
<evidence type="ECO:0000256" key="8">
    <source>
        <dbReference type="PIRSR" id="PIRSR604808-1"/>
    </source>
</evidence>
<feature type="active site" description="Proton donor/acceptor" evidence="8">
    <location>
        <position position="210"/>
    </location>
</feature>
<keyword evidence="11" id="KW-0234">DNA repair</keyword>
<dbReference type="InterPro" id="IPR036691">
    <property type="entry name" value="Endo/exonu/phosph_ase_sf"/>
</dbReference>
<evidence type="ECO:0000256" key="2">
    <source>
        <dbReference type="ARBA" id="ARBA00001936"/>
    </source>
</evidence>
<protein>
    <recommendedName>
        <fullName evidence="4">exodeoxyribonuclease III</fullName>
        <ecNumber evidence="4">3.1.11.2</ecNumber>
    </recommendedName>
</protein>
<feature type="binding site" evidence="9">
    <location>
        <position position="309"/>
    </location>
    <ligand>
        <name>Mg(2+)</name>
        <dbReference type="ChEBI" id="CHEBI:18420"/>
        <label>2</label>
    </ligand>
</feature>
<dbReference type="PROSITE" id="PS00728">
    <property type="entry name" value="AP_NUCLEASE_F1_3"/>
    <property type="match status" value="1"/>
</dbReference>
<feature type="site" description="Important for catalytic activity" evidence="10">
    <location>
        <position position="283"/>
    </location>
</feature>
<comment type="cofactor">
    <cofactor evidence="2">
        <name>Mn(2+)</name>
        <dbReference type="ChEBI" id="CHEBI:29035"/>
    </cofactor>
</comment>
<dbReference type="PROSITE" id="PS00726">
    <property type="entry name" value="AP_NUCLEASE_F1_1"/>
    <property type="match status" value="1"/>
</dbReference>
<dbReference type="EMBL" id="JBGFUD010015234">
    <property type="protein sequence ID" value="MFH4984103.1"/>
    <property type="molecule type" value="Genomic_DNA"/>
</dbReference>
<dbReference type="Gene3D" id="3.60.10.10">
    <property type="entry name" value="Endonuclease/exonuclease/phosphatase"/>
    <property type="match status" value="1"/>
</dbReference>
<dbReference type="Proteomes" id="UP001608902">
    <property type="component" value="Unassembled WGS sequence"/>
</dbReference>
<dbReference type="SUPFAM" id="SSF56219">
    <property type="entry name" value="DNase I-like"/>
    <property type="match status" value="1"/>
</dbReference>
<dbReference type="InterPro" id="IPR004808">
    <property type="entry name" value="AP_endonuc_1"/>
</dbReference>
<evidence type="ECO:0000313" key="15">
    <source>
        <dbReference type="Proteomes" id="UP001608902"/>
    </source>
</evidence>
<feature type="binding site" evidence="9">
    <location>
        <position position="210"/>
    </location>
    <ligand>
        <name>Mg(2+)</name>
        <dbReference type="ChEBI" id="CHEBI:18420"/>
        <label>2</label>
    </ligand>
</feature>
<reference evidence="14 15" key="1">
    <citation type="submission" date="2024-08" db="EMBL/GenBank/DDBJ databases">
        <title>Gnathostoma spinigerum genome.</title>
        <authorList>
            <person name="Gonzalez-Bertolin B."/>
            <person name="Monzon S."/>
            <person name="Zaballos A."/>
            <person name="Jimenez P."/>
            <person name="Dekumyoy P."/>
            <person name="Varona S."/>
            <person name="Cuesta I."/>
            <person name="Sumanam S."/>
            <person name="Adisakwattana P."/>
            <person name="Gasser R.B."/>
            <person name="Hernandez-Gonzalez A."/>
            <person name="Young N.D."/>
            <person name="Perteguer M.J."/>
        </authorList>
    </citation>
    <scope>NUCLEOTIDE SEQUENCE [LARGE SCALE GENOMIC DNA]</scope>
    <source>
        <strain evidence="14">AL3</strain>
        <tissue evidence="14">Liver</tissue>
    </source>
</reference>
<organism evidence="14 15">
    <name type="scientific">Gnathostoma spinigerum</name>
    <dbReference type="NCBI Taxonomy" id="75299"/>
    <lineage>
        <taxon>Eukaryota</taxon>
        <taxon>Metazoa</taxon>
        <taxon>Ecdysozoa</taxon>
        <taxon>Nematoda</taxon>
        <taxon>Chromadorea</taxon>
        <taxon>Rhabditida</taxon>
        <taxon>Spirurina</taxon>
        <taxon>Gnathostomatomorpha</taxon>
        <taxon>Gnathostomatoidea</taxon>
        <taxon>Gnathostomatidae</taxon>
        <taxon>Gnathostoma</taxon>
    </lineage>
</organism>
<dbReference type="GO" id="GO:0006281">
    <property type="term" value="P:DNA repair"/>
    <property type="evidence" value="ECO:0007669"/>
    <property type="project" value="UniProtKB-KW"/>
</dbReference>
<evidence type="ECO:0000256" key="9">
    <source>
        <dbReference type="PIRSR" id="PIRSR604808-2"/>
    </source>
</evidence>
<dbReference type="CDD" id="cd09087">
    <property type="entry name" value="Ape1-like_AP-endo"/>
    <property type="match status" value="1"/>
</dbReference>
<dbReference type="GO" id="GO:0008311">
    <property type="term" value="F:double-stranded DNA 3'-5' DNA exonuclease activity"/>
    <property type="evidence" value="ECO:0007669"/>
    <property type="project" value="UniProtKB-EC"/>
</dbReference>
<dbReference type="InterPro" id="IPR005135">
    <property type="entry name" value="Endo/exonuclease/phosphatase"/>
</dbReference>
<evidence type="ECO:0000259" key="13">
    <source>
        <dbReference type="Pfam" id="PF03372"/>
    </source>
</evidence>
<feature type="site" description="Transition state stabilizer" evidence="10">
    <location>
        <position position="212"/>
    </location>
</feature>
<comment type="cofactor">
    <cofactor evidence="9 11">
        <name>Mg(2+)</name>
        <dbReference type="ChEBI" id="CHEBI:18420"/>
    </cofactor>
    <cofactor evidence="9 11">
        <name>Mn(2+)</name>
        <dbReference type="ChEBI" id="CHEBI:29035"/>
    </cofactor>
    <text evidence="9 11">Probably binds two magnesium or manganese ions per subunit.</text>
</comment>
<comment type="caution">
    <text evidence="14">The sequence shown here is derived from an EMBL/GenBank/DDBJ whole genome shotgun (WGS) entry which is preliminary data.</text>
</comment>
<feature type="compositionally biased region" description="Polar residues" evidence="12">
    <location>
        <begin position="14"/>
        <end position="23"/>
    </location>
</feature>
<feature type="active site" evidence="8">
    <location>
        <position position="171"/>
    </location>
</feature>
<feature type="domain" description="Endonuclease/exonuclease/phosphatase" evidence="13">
    <location>
        <begin position="69"/>
        <end position="309"/>
    </location>
</feature>
<feature type="binding site" evidence="9">
    <location>
        <position position="212"/>
    </location>
    <ligand>
        <name>Mg(2+)</name>
        <dbReference type="ChEBI" id="CHEBI:18420"/>
        <label>2</label>
    </ligand>
</feature>
<comment type="catalytic activity">
    <reaction evidence="1">
        <text>Exonucleolytic cleavage in the 3'- to 5'-direction to yield nucleoside 5'-phosphates.</text>
        <dbReference type="EC" id="3.1.11.2"/>
    </reaction>
</comment>
<dbReference type="GO" id="GO:0046872">
    <property type="term" value="F:metal ion binding"/>
    <property type="evidence" value="ECO:0007669"/>
    <property type="project" value="UniProtKB-KW"/>
</dbReference>
<keyword evidence="6" id="KW-0378">Hydrolase</keyword>
<dbReference type="PROSITE" id="PS51435">
    <property type="entry name" value="AP_NUCLEASE_F1_4"/>
    <property type="match status" value="1"/>
</dbReference>
<feature type="site" description="Interaction with DNA substrate" evidence="10">
    <location>
        <position position="309"/>
    </location>
</feature>
<dbReference type="AlphaFoldDB" id="A0ABD6F2G4"/>
<keyword evidence="11" id="KW-0227">DNA damage</keyword>
<sequence>MPRKRGATKKNVKDSNSSLNSIPTGKKRKAAKEKSEKKEPMRKKTKKTSVENTDPTEMLNGGSKAIKIISWNVAGLKAWIKKGCDKIITREKPDLMLLQETKCTEIPKDLNVDGYKVFLRSSTGKSGHAGVALLSKEEPVEVTYGLGCDEFDGEGRLIFAEFPSFILINSYVPNSGRGLVRLDGRKRWDMLFLEKIQSLDKRKPVIYCGDLNVAHQEIDLANPKSNHNKTAGFTDQERDDFTRLLNAGFVDVFRKLNPEKTGAYTFWSHMHNARASNTGWRLDYFVVSERLMGMVKECKIHSNVQGSDHCP</sequence>
<evidence type="ECO:0000256" key="1">
    <source>
        <dbReference type="ARBA" id="ARBA00000493"/>
    </source>
</evidence>
<evidence type="ECO:0000256" key="7">
    <source>
        <dbReference type="ARBA" id="ARBA00022842"/>
    </source>
</evidence>
<feature type="binding site" evidence="9">
    <location>
        <position position="308"/>
    </location>
    <ligand>
        <name>Mg(2+)</name>
        <dbReference type="ChEBI" id="CHEBI:18420"/>
        <label>1</label>
    </ligand>
</feature>
<dbReference type="PANTHER" id="PTHR22748">
    <property type="entry name" value="AP ENDONUCLEASE"/>
    <property type="match status" value="1"/>
</dbReference>
<accession>A0ABD6F2G4</accession>
<gene>
    <name evidence="14" type="ORF">AB6A40_010812</name>
</gene>
<proteinExistence type="inferred from homology"/>
<evidence type="ECO:0000256" key="6">
    <source>
        <dbReference type="ARBA" id="ARBA00022801"/>
    </source>
</evidence>
<feature type="binding site" evidence="9">
    <location>
        <position position="72"/>
    </location>
    <ligand>
        <name>Mg(2+)</name>
        <dbReference type="ChEBI" id="CHEBI:18420"/>
        <label>1</label>
    </ligand>
</feature>
<evidence type="ECO:0000256" key="10">
    <source>
        <dbReference type="PIRSR" id="PIRSR604808-3"/>
    </source>
</evidence>
<feature type="non-terminal residue" evidence="14">
    <location>
        <position position="311"/>
    </location>
</feature>
<dbReference type="EC" id="3.1.11.2" evidence="4"/>
<feature type="binding site" evidence="9">
    <location>
        <position position="100"/>
    </location>
    <ligand>
        <name>Mg(2+)</name>
        <dbReference type="ChEBI" id="CHEBI:18420"/>
        <label>1</label>
    </ligand>
</feature>
<keyword evidence="9" id="KW-0464">Manganese</keyword>
<evidence type="ECO:0000256" key="11">
    <source>
        <dbReference type="RuleBase" id="RU362131"/>
    </source>
</evidence>
<dbReference type="NCBIfam" id="TIGR00195">
    <property type="entry name" value="exoDNase_III"/>
    <property type="match status" value="1"/>
</dbReference>
<dbReference type="InterPro" id="IPR020847">
    <property type="entry name" value="AP_endonuclease_F1_BS"/>
</dbReference>
<evidence type="ECO:0000256" key="5">
    <source>
        <dbReference type="ARBA" id="ARBA00022723"/>
    </source>
</evidence>
<evidence type="ECO:0000313" key="14">
    <source>
        <dbReference type="EMBL" id="MFH4984103.1"/>
    </source>
</evidence>